<dbReference type="GO" id="GO:0000155">
    <property type="term" value="F:phosphorelay sensor kinase activity"/>
    <property type="evidence" value="ECO:0007669"/>
    <property type="project" value="InterPro"/>
</dbReference>
<sequence>MNDIYKLKNKRFLGLGEIAVILLLLVSAILILIQVLGSRPQVQLGLSILIILATLLYAFALSHRVSKALGQKAENKAGELRESENTLVKLRKAVETSGEVIFITDREGIITYINPAFTKLYGYSAKEVIDQVTPRILKSGILSQQDYELFWKILLSKQVVKTEMTNRCQDGRLVTIEASANPILDEKETIIGFLAIQQDITERKQAEVQIKRHNQELAVLNAIATTVNQSLDVEQILNDALDELLQLDMFGGMAKGMLFRLNEREGTLSLMAHRGAPMDHPCLVNPPQLGECLCGLVAQQGEMIFCKCGGHDLRHTRRWETMSEHQDICLPLKVRGKVLGVMNMRLPADREIADTDIKLLTAVSDQISIAIENAQLFEAVSQQRSQLQELTAQLTEAEENERRQLARELHDQVGQNLTALGINLNIIRSSLPEQKQGDVASRINESLALVEQTTERIRDVMSDLRPPMLDDYGLLAALRWYGERFSLRTGLSVTVPSDGNSPLKLPPPVANVLFRIAQEALTNISKHARAQNATITVTTETVTAVENIVRLIIADDGVGFDSVRLRSQPSSQGWGLRIMAERASSVNGRFQIKSQPAKGTQIIVEITL</sequence>
<dbReference type="PANTHER" id="PTHR24421:SF58">
    <property type="entry name" value="SIGNAL TRANSDUCTION HISTIDINE-PROTEIN KINASE_PHOSPHATASE UHPB"/>
    <property type="match status" value="1"/>
</dbReference>
<name>A0A3B0VQX5_9ZZZZ</name>
<feature type="coiled-coil region" evidence="3">
    <location>
        <begin position="196"/>
        <end position="223"/>
    </location>
</feature>
<dbReference type="InterPro" id="IPR011712">
    <property type="entry name" value="Sig_transdc_His_kin_sub3_dim/P"/>
</dbReference>
<dbReference type="InterPro" id="IPR035965">
    <property type="entry name" value="PAS-like_dom_sf"/>
</dbReference>
<dbReference type="InterPro" id="IPR003594">
    <property type="entry name" value="HATPase_dom"/>
</dbReference>
<dbReference type="SMART" id="SM00065">
    <property type="entry name" value="GAF"/>
    <property type="match status" value="1"/>
</dbReference>
<dbReference type="InterPro" id="IPR003018">
    <property type="entry name" value="GAF"/>
</dbReference>
<dbReference type="SUPFAM" id="SSF55781">
    <property type="entry name" value="GAF domain-like"/>
    <property type="match status" value="1"/>
</dbReference>
<keyword evidence="4" id="KW-0472">Membrane</keyword>
<feature type="coiled-coil region" evidence="3">
    <location>
        <begin position="373"/>
        <end position="407"/>
    </location>
</feature>
<dbReference type="SMART" id="SM00086">
    <property type="entry name" value="PAC"/>
    <property type="match status" value="1"/>
</dbReference>
<evidence type="ECO:0000256" key="3">
    <source>
        <dbReference type="SAM" id="Coils"/>
    </source>
</evidence>
<dbReference type="PROSITE" id="PS50109">
    <property type="entry name" value="HIS_KIN"/>
    <property type="match status" value="1"/>
</dbReference>
<feature type="transmembrane region" description="Helical" evidence="4">
    <location>
        <begin position="12"/>
        <end position="36"/>
    </location>
</feature>
<dbReference type="SUPFAM" id="SSF55785">
    <property type="entry name" value="PYP-like sensor domain (PAS domain)"/>
    <property type="match status" value="1"/>
</dbReference>
<feature type="transmembrane region" description="Helical" evidence="4">
    <location>
        <begin position="42"/>
        <end position="62"/>
    </location>
</feature>
<dbReference type="Gene3D" id="3.30.450.40">
    <property type="match status" value="1"/>
</dbReference>
<dbReference type="InterPro" id="IPR000014">
    <property type="entry name" value="PAS"/>
</dbReference>
<accession>A0A3B0VQX5</accession>
<dbReference type="InterPro" id="IPR036890">
    <property type="entry name" value="HATPase_C_sf"/>
</dbReference>
<evidence type="ECO:0000256" key="4">
    <source>
        <dbReference type="SAM" id="Phobius"/>
    </source>
</evidence>
<dbReference type="CDD" id="cd00130">
    <property type="entry name" value="PAS"/>
    <property type="match status" value="1"/>
</dbReference>
<keyword evidence="4" id="KW-0812">Transmembrane</keyword>
<evidence type="ECO:0000259" key="7">
    <source>
        <dbReference type="PROSITE" id="PS50113"/>
    </source>
</evidence>
<gene>
    <name evidence="8" type="ORF">MNBD_CHLOROFLEXI01-1465</name>
</gene>
<dbReference type="PROSITE" id="PS50112">
    <property type="entry name" value="PAS"/>
    <property type="match status" value="1"/>
</dbReference>
<evidence type="ECO:0000256" key="1">
    <source>
        <dbReference type="ARBA" id="ARBA00022679"/>
    </source>
</evidence>
<dbReference type="Pfam" id="PF02518">
    <property type="entry name" value="HATPase_c"/>
    <property type="match status" value="1"/>
</dbReference>
<evidence type="ECO:0000313" key="8">
    <source>
        <dbReference type="EMBL" id="VAW42533.1"/>
    </source>
</evidence>
<dbReference type="Gene3D" id="1.20.5.1930">
    <property type="match status" value="1"/>
</dbReference>
<protein>
    <submittedName>
        <fullName evidence="8">Uncharacterized protein</fullName>
    </submittedName>
</protein>
<keyword evidence="4" id="KW-1133">Transmembrane helix</keyword>
<dbReference type="EMBL" id="UOEU01000930">
    <property type="protein sequence ID" value="VAW42533.1"/>
    <property type="molecule type" value="Genomic_DNA"/>
</dbReference>
<dbReference type="GO" id="GO:0016020">
    <property type="term" value="C:membrane"/>
    <property type="evidence" value="ECO:0007669"/>
    <property type="project" value="InterPro"/>
</dbReference>
<dbReference type="InterPro" id="IPR050482">
    <property type="entry name" value="Sensor_HK_TwoCompSys"/>
</dbReference>
<keyword evidence="1" id="KW-0808">Transferase</keyword>
<dbReference type="Pfam" id="PF13185">
    <property type="entry name" value="GAF_2"/>
    <property type="match status" value="1"/>
</dbReference>
<feature type="domain" description="PAC" evidence="7">
    <location>
        <begin position="158"/>
        <end position="212"/>
    </location>
</feature>
<dbReference type="Pfam" id="PF00989">
    <property type="entry name" value="PAS"/>
    <property type="match status" value="1"/>
</dbReference>
<dbReference type="NCBIfam" id="TIGR00229">
    <property type="entry name" value="sensory_box"/>
    <property type="match status" value="1"/>
</dbReference>
<dbReference type="InterPro" id="IPR029016">
    <property type="entry name" value="GAF-like_dom_sf"/>
</dbReference>
<keyword evidence="2" id="KW-0418">Kinase</keyword>
<dbReference type="InterPro" id="IPR013767">
    <property type="entry name" value="PAS_fold"/>
</dbReference>
<dbReference type="AlphaFoldDB" id="A0A3B0VQX5"/>
<dbReference type="InterPro" id="IPR005467">
    <property type="entry name" value="His_kinase_dom"/>
</dbReference>
<reference evidence="8" key="1">
    <citation type="submission" date="2018-06" db="EMBL/GenBank/DDBJ databases">
        <authorList>
            <person name="Zhirakovskaya E."/>
        </authorList>
    </citation>
    <scope>NUCLEOTIDE SEQUENCE</scope>
</reference>
<dbReference type="PANTHER" id="PTHR24421">
    <property type="entry name" value="NITRATE/NITRITE SENSOR PROTEIN NARX-RELATED"/>
    <property type="match status" value="1"/>
</dbReference>
<dbReference type="SUPFAM" id="SSF55874">
    <property type="entry name" value="ATPase domain of HSP90 chaperone/DNA topoisomerase II/histidine kinase"/>
    <property type="match status" value="1"/>
</dbReference>
<evidence type="ECO:0000259" key="5">
    <source>
        <dbReference type="PROSITE" id="PS50109"/>
    </source>
</evidence>
<dbReference type="Gene3D" id="3.30.565.10">
    <property type="entry name" value="Histidine kinase-like ATPase, C-terminal domain"/>
    <property type="match status" value="1"/>
</dbReference>
<dbReference type="Gene3D" id="3.30.450.20">
    <property type="entry name" value="PAS domain"/>
    <property type="match status" value="1"/>
</dbReference>
<feature type="domain" description="PAS" evidence="6">
    <location>
        <begin position="86"/>
        <end position="131"/>
    </location>
</feature>
<dbReference type="Pfam" id="PF07730">
    <property type="entry name" value="HisKA_3"/>
    <property type="match status" value="1"/>
</dbReference>
<feature type="domain" description="Histidine kinase" evidence="5">
    <location>
        <begin position="513"/>
        <end position="608"/>
    </location>
</feature>
<organism evidence="8">
    <name type="scientific">hydrothermal vent metagenome</name>
    <dbReference type="NCBI Taxonomy" id="652676"/>
    <lineage>
        <taxon>unclassified sequences</taxon>
        <taxon>metagenomes</taxon>
        <taxon>ecological metagenomes</taxon>
    </lineage>
</organism>
<evidence type="ECO:0000256" key="2">
    <source>
        <dbReference type="ARBA" id="ARBA00022777"/>
    </source>
</evidence>
<keyword evidence="3" id="KW-0175">Coiled coil</keyword>
<proteinExistence type="predicted"/>
<dbReference type="GO" id="GO:0046983">
    <property type="term" value="F:protein dimerization activity"/>
    <property type="evidence" value="ECO:0007669"/>
    <property type="project" value="InterPro"/>
</dbReference>
<evidence type="ECO:0000259" key="6">
    <source>
        <dbReference type="PROSITE" id="PS50112"/>
    </source>
</evidence>
<dbReference type="CDD" id="cd16917">
    <property type="entry name" value="HATPase_UhpB-NarQ-NarX-like"/>
    <property type="match status" value="1"/>
</dbReference>
<dbReference type="SMART" id="SM00091">
    <property type="entry name" value="PAS"/>
    <property type="match status" value="1"/>
</dbReference>
<dbReference type="InterPro" id="IPR000700">
    <property type="entry name" value="PAS-assoc_C"/>
</dbReference>
<dbReference type="InterPro" id="IPR001610">
    <property type="entry name" value="PAC"/>
</dbReference>
<dbReference type="PROSITE" id="PS50113">
    <property type="entry name" value="PAC"/>
    <property type="match status" value="1"/>
</dbReference>
<dbReference type="GO" id="GO:0006355">
    <property type="term" value="P:regulation of DNA-templated transcription"/>
    <property type="evidence" value="ECO:0007669"/>
    <property type="project" value="InterPro"/>
</dbReference>